<evidence type="ECO:0000256" key="2">
    <source>
        <dbReference type="ARBA" id="ARBA00022517"/>
    </source>
</evidence>
<dbReference type="InterPro" id="IPR023153">
    <property type="entry name" value="DarP_sf"/>
</dbReference>
<evidence type="ECO:0000256" key="4">
    <source>
        <dbReference type="ARBA" id="ARBA00022884"/>
    </source>
</evidence>
<dbReference type="Pfam" id="PF04751">
    <property type="entry name" value="DarP"/>
    <property type="match status" value="1"/>
</dbReference>
<dbReference type="GO" id="GO:1902626">
    <property type="term" value="P:assembly of large subunit precursor of preribosome"/>
    <property type="evidence" value="ECO:0007669"/>
    <property type="project" value="UniProtKB-UniRule"/>
</dbReference>
<dbReference type="NCBIfam" id="NF003593">
    <property type="entry name" value="PRK05255.1-1"/>
    <property type="match status" value="1"/>
</dbReference>
<dbReference type="SUPFAM" id="SSF158710">
    <property type="entry name" value="PSPTO4464-like"/>
    <property type="match status" value="1"/>
</dbReference>
<dbReference type="GO" id="GO:0019843">
    <property type="term" value="F:rRNA binding"/>
    <property type="evidence" value="ECO:0007669"/>
    <property type="project" value="UniProtKB-UniRule"/>
</dbReference>
<dbReference type="GO" id="GO:0005829">
    <property type="term" value="C:cytosol"/>
    <property type="evidence" value="ECO:0007669"/>
    <property type="project" value="TreeGrafter"/>
</dbReference>
<comment type="caution">
    <text evidence="7">The sequence shown here is derived from an EMBL/GenBank/DDBJ whole genome shotgun (WGS) entry which is preliminary data.</text>
</comment>
<dbReference type="HAMAP" id="MF_00765">
    <property type="entry name" value="DarP"/>
    <property type="match status" value="1"/>
</dbReference>
<keyword evidence="8" id="KW-1185">Reference proteome</keyword>
<evidence type="ECO:0000256" key="5">
    <source>
        <dbReference type="HAMAP-Rule" id="MF_00765"/>
    </source>
</evidence>
<keyword evidence="3 5" id="KW-0699">rRNA-binding</keyword>
<name>A0A918P462_9NEIS</name>
<dbReference type="RefSeq" id="WP_189534068.1">
    <property type="nucleotide sequence ID" value="NZ_BMYX01000011.1"/>
</dbReference>
<reference evidence="7" key="2">
    <citation type="submission" date="2020-09" db="EMBL/GenBank/DDBJ databases">
        <authorList>
            <person name="Sun Q."/>
            <person name="Kim S."/>
        </authorList>
    </citation>
    <scope>NUCLEOTIDE SEQUENCE</scope>
    <source>
        <strain evidence="7">KCTC 32182</strain>
    </source>
</reference>
<dbReference type="EMBL" id="BMYX01000011">
    <property type="protein sequence ID" value="GGY17389.1"/>
    <property type="molecule type" value="Genomic_DNA"/>
</dbReference>
<dbReference type="CDD" id="cd16331">
    <property type="entry name" value="YjgA-like"/>
    <property type="match status" value="1"/>
</dbReference>
<dbReference type="PANTHER" id="PTHR38101">
    <property type="entry name" value="UPF0307 PROTEIN YJGA"/>
    <property type="match status" value="1"/>
</dbReference>
<accession>A0A918P462</accession>
<organism evidence="7 8">
    <name type="scientific">Paludibacterium paludis</name>
    <dbReference type="NCBI Taxonomy" id="1225769"/>
    <lineage>
        <taxon>Bacteria</taxon>
        <taxon>Pseudomonadati</taxon>
        <taxon>Pseudomonadota</taxon>
        <taxon>Betaproteobacteria</taxon>
        <taxon>Neisseriales</taxon>
        <taxon>Chromobacteriaceae</taxon>
        <taxon>Paludibacterium</taxon>
    </lineage>
</organism>
<dbReference type="GO" id="GO:0043022">
    <property type="term" value="F:ribosome binding"/>
    <property type="evidence" value="ECO:0007669"/>
    <property type="project" value="UniProtKB-UniRule"/>
</dbReference>
<comment type="subcellular location">
    <subcellularLocation>
        <location evidence="5">Cytoplasm</location>
    </subcellularLocation>
    <text evidence="5">Associates with late stage pre-50S ribosomal subunits.</text>
</comment>
<feature type="region of interest" description="Disordered" evidence="6">
    <location>
        <begin position="1"/>
        <end position="21"/>
    </location>
</feature>
<evidence type="ECO:0000256" key="1">
    <source>
        <dbReference type="ARBA" id="ARBA00022490"/>
    </source>
</evidence>
<dbReference type="AlphaFoldDB" id="A0A918P462"/>
<dbReference type="PANTHER" id="PTHR38101:SF1">
    <property type="entry name" value="UPF0307 PROTEIN YJGA"/>
    <property type="match status" value="1"/>
</dbReference>
<reference evidence="7" key="1">
    <citation type="journal article" date="2014" name="Int. J. Syst. Evol. Microbiol.">
        <title>Complete genome sequence of Corynebacterium casei LMG S-19264T (=DSM 44701T), isolated from a smear-ripened cheese.</title>
        <authorList>
            <consortium name="US DOE Joint Genome Institute (JGI-PGF)"/>
            <person name="Walter F."/>
            <person name="Albersmeier A."/>
            <person name="Kalinowski J."/>
            <person name="Ruckert C."/>
        </authorList>
    </citation>
    <scope>NUCLEOTIDE SEQUENCE</scope>
    <source>
        <strain evidence="7">KCTC 32182</strain>
    </source>
</reference>
<comment type="function">
    <text evidence="5">Member of a network of 50S ribosomal subunit biogenesis factors which assembles along the 30S-50S interface, preventing incorrect 23S rRNA structures from forming. Promotes peptidyl transferase center (PTC) maturation.</text>
</comment>
<evidence type="ECO:0000256" key="6">
    <source>
        <dbReference type="SAM" id="MobiDB-lite"/>
    </source>
</evidence>
<protein>
    <recommendedName>
        <fullName evidence="5">Dual-action ribosomal maturation protein DarP</fullName>
    </recommendedName>
    <alternativeName>
        <fullName evidence="5">Large ribosomal subunit assembly factor DarP</fullName>
    </alternativeName>
</protein>
<comment type="similarity">
    <text evidence="5">Belongs to the DarP family.</text>
</comment>
<keyword evidence="2 5" id="KW-0690">Ribosome biogenesis</keyword>
<proteinExistence type="inferred from homology"/>
<keyword evidence="1 5" id="KW-0963">Cytoplasm</keyword>
<evidence type="ECO:0000256" key="3">
    <source>
        <dbReference type="ARBA" id="ARBA00022730"/>
    </source>
</evidence>
<evidence type="ECO:0000313" key="7">
    <source>
        <dbReference type="EMBL" id="GGY17389.1"/>
    </source>
</evidence>
<dbReference type="PIRSF" id="PIRSF016183">
    <property type="entry name" value="UCP016183"/>
    <property type="match status" value="1"/>
</dbReference>
<evidence type="ECO:0000313" key="8">
    <source>
        <dbReference type="Proteomes" id="UP000645257"/>
    </source>
</evidence>
<dbReference type="Proteomes" id="UP000645257">
    <property type="component" value="Unassembled WGS sequence"/>
</dbReference>
<dbReference type="InterPro" id="IPR006839">
    <property type="entry name" value="DarP"/>
</dbReference>
<gene>
    <name evidence="5" type="primary">darP</name>
    <name evidence="7" type="ORF">GCM10011289_21010</name>
</gene>
<keyword evidence="4 5" id="KW-0694">RNA-binding</keyword>
<sequence>MSDHHDASTGDEPISKSEKKRQLNELQDLGMELAELPKEKLRAMNLDPDLLEAILDYKRFTAHGAKKRQEQYIGKLMRDVDPEPIRQYLAVLRGESGEHTAWLHLVERWRERLLESDETLAAFLNDFPEGDAQQLRTLIRNARKEHQEQKPPKAFRQLFQTIKALIPEPGVPAARGDGED</sequence>
<dbReference type="Gene3D" id="1.10.60.30">
    <property type="entry name" value="PSPTO4464-like domains"/>
    <property type="match status" value="2"/>
</dbReference>